<accession>A0A1H3B970</accession>
<evidence type="ECO:0000256" key="1">
    <source>
        <dbReference type="SAM" id="SignalP"/>
    </source>
</evidence>
<keyword evidence="3" id="KW-1185">Reference proteome</keyword>
<feature type="chain" id="PRO_5010303588" description="DUF2380 domain-containing protein" evidence="1">
    <location>
        <begin position="39"/>
        <end position="189"/>
    </location>
</feature>
<keyword evidence="1" id="KW-0732">Signal</keyword>
<gene>
    <name evidence="2" type="ORF">SAMN05444276_105124</name>
</gene>
<name>A0A1H3B970_9RHOB</name>
<evidence type="ECO:0000313" key="2">
    <source>
        <dbReference type="EMBL" id="SDX38335.1"/>
    </source>
</evidence>
<sequence length="189" mass="19963">MDAALASATMRPMTTPARLASVLPAAALAALLALPAAAATPVTGPPPAPGSAVWFGLHFIDTSTEGAINGVRADETARVEMAEDFIAADLTRRGFTLTEPPPEAVAAIRNPVHSNRRDTRIAAEMGARYAISGEVQKVSNLILSVNLHVRDAATGATVRAGAVDIRGNTDDSFRRGYSYLLRNLIFREK</sequence>
<protein>
    <recommendedName>
        <fullName evidence="4">DUF2380 domain-containing protein</fullName>
    </recommendedName>
</protein>
<dbReference type="Pfam" id="PF11684">
    <property type="entry name" value="DUF3280"/>
    <property type="match status" value="1"/>
</dbReference>
<organism evidence="2 3">
    <name type="scientific">Paracoccus sanguinis</name>
    <dbReference type="NCBI Taxonomy" id="1545044"/>
    <lineage>
        <taxon>Bacteria</taxon>
        <taxon>Pseudomonadati</taxon>
        <taxon>Pseudomonadota</taxon>
        <taxon>Alphaproteobacteria</taxon>
        <taxon>Rhodobacterales</taxon>
        <taxon>Paracoccaceae</taxon>
        <taxon>Paracoccus</taxon>
    </lineage>
</organism>
<dbReference type="AlphaFoldDB" id="A0A1H3B970"/>
<dbReference type="InterPro" id="IPR021698">
    <property type="entry name" value="DUF3280"/>
</dbReference>
<evidence type="ECO:0008006" key="4">
    <source>
        <dbReference type="Google" id="ProtNLM"/>
    </source>
</evidence>
<evidence type="ECO:0000313" key="3">
    <source>
        <dbReference type="Proteomes" id="UP000182944"/>
    </source>
</evidence>
<dbReference type="Proteomes" id="UP000182944">
    <property type="component" value="Unassembled WGS sequence"/>
</dbReference>
<proteinExistence type="predicted"/>
<feature type="signal peptide" evidence="1">
    <location>
        <begin position="1"/>
        <end position="38"/>
    </location>
</feature>
<reference evidence="3" key="1">
    <citation type="submission" date="2016-10" db="EMBL/GenBank/DDBJ databases">
        <authorList>
            <person name="Varghese N."/>
            <person name="Submissions S."/>
        </authorList>
    </citation>
    <scope>NUCLEOTIDE SEQUENCE [LARGE SCALE GENOMIC DNA]</scope>
    <source>
        <strain evidence="3">DSM 29303</strain>
    </source>
</reference>
<dbReference type="EMBL" id="FNNA01000005">
    <property type="protein sequence ID" value="SDX38335.1"/>
    <property type="molecule type" value="Genomic_DNA"/>
</dbReference>
<dbReference type="STRING" id="1545044.SAMN05444276_105124"/>